<name>A0A1G8B8D3_CHIFI</name>
<comment type="subcellular location">
    <subcellularLocation>
        <location evidence="1">Cell envelope</location>
    </subcellularLocation>
</comment>
<evidence type="ECO:0000256" key="2">
    <source>
        <dbReference type="ARBA" id="ARBA00022748"/>
    </source>
</evidence>
<dbReference type="OrthoDB" id="750178at2"/>
<organism evidence="6 7">
    <name type="scientific">Chitinophaga filiformis</name>
    <name type="common">Myxococcus filiformis</name>
    <name type="synonym">Flexibacter filiformis</name>
    <dbReference type="NCBI Taxonomy" id="104663"/>
    <lineage>
        <taxon>Bacteria</taxon>
        <taxon>Pseudomonadati</taxon>
        <taxon>Bacteroidota</taxon>
        <taxon>Chitinophagia</taxon>
        <taxon>Chitinophagales</taxon>
        <taxon>Chitinophagaceae</taxon>
        <taxon>Chitinophaga</taxon>
    </lineage>
</organism>
<evidence type="ECO:0000256" key="1">
    <source>
        <dbReference type="ARBA" id="ARBA00004196"/>
    </source>
</evidence>
<sequence>MKCIDIAMQAKFLLRTGPGNGLFIYKTAFTLKCNMVLNYNCGLINCSNSFILVGSIYVMINSRKSTRQALLYMLMLYSISLHAQDKPVSGFTISGNISGTKDGSQVRLVDIEQQKIIDSSITQNGAFILKGHVAEPTTCWIECNNEYATIQVENTVMTFSSPLKDMKLHSTTRGGREQSLQNELNNLQRRYESIYTYAYDSLKNKLYSSAKQKEHLMKVFNEAQDTYMNIYVAFGLKHIDSYLGLDIIFRNRQKISKDSILLLYNSLPEMLKGTDRARALKIYASENLARKGERFLDFEVCSIDGKPFKLSDIKGKYIYLAFGSFSCGPCRKENRELAKIYGTLGKQLDIVNFSLDVNRNEWETAAKKDGVVWHSVSDMMGMTGKIKTLYDVQGMPTSFLIDPAGVIVERFDGYHEDTIEKITSIVTKKKAIMVQY</sequence>
<feature type="domain" description="Thioredoxin" evidence="5">
    <location>
        <begin position="289"/>
        <end position="431"/>
    </location>
</feature>
<keyword evidence="3" id="KW-1015">Disulfide bond</keyword>
<dbReference type="PANTHER" id="PTHR42852:SF6">
    <property type="entry name" value="THIOL:DISULFIDE INTERCHANGE PROTEIN DSBE"/>
    <property type="match status" value="1"/>
</dbReference>
<gene>
    <name evidence="6" type="ORF">SAMN04488121_110163</name>
</gene>
<dbReference type="GO" id="GO:0016209">
    <property type="term" value="F:antioxidant activity"/>
    <property type="evidence" value="ECO:0007669"/>
    <property type="project" value="InterPro"/>
</dbReference>
<dbReference type="GO" id="GO:0017004">
    <property type="term" value="P:cytochrome complex assembly"/>
    <property type="evidence" value="ECO:0007669"/>
    <property type="project" value="UniProtKB-KW"/>
</dbReference>
<accession>A0A1G8B8D3</accession>
<dbReference type="InterPro" id="IPR050553">
    <property type="entry name" value="Thioredoxin_ResA/DsbE_sf"/>
</dbReference>
<dbReference type="GO" id="GO:0016491">
    <property type="term" value="F:oxidoreductase activity"/>
    <property type="evidence" value="ECO:0007669"/>
    <property type="project" value="InterPro"/>
</dbReference>
<keyword evidence="4" id="KW-0676">Redox-active center</keyword>
<dbReference type="InterPro" id="IPR000866">
    <property type="entry name" value="AhpC/TSA"/>
</dbReference>
<dbReference type="STRING" id="104663.SAMN04488121_110163"/>
<dbReference type="GO" id="GO:0030313">
    <property type="term" value="C:cell envelope"/>
    <property type="evidence" value="ECO:0007669"/>
    <property type="project" value="UniProtKB-SubCell"/>
</dbReference>
<evidence type="ECO:0000313" key="7">
    <source>
        <dbReference type="Proteomes" id="UP000199045"/>
    </source>
</evidence>
<reference evidence="6 7" key="1">
    <citation type="submission" date="2016-10" db="EMBL/GenBank/DDBJ databases">
        <authorList>
            <person name="de Groot N.N."/>
        </authorList>
    </citation>
    <scope>NUCLEOTIDE SEQUENCE [LARGE SCALE GENOMIC DNA]</scope>
    <source>
        <strain evidence="6 7">DSM 527</strain>
    </source>
</reference>
<dbReference type="InterPro" id="IPR025380">
    <property type="entry name" value="DUF4369"/>
</dbReference>
<evidence type="ECO:0000256" key="3">
    <source>
        <dbReference type="ARBA" id="ARBA00023157"/>
    </source>
</evidence>
<keyword evidence="2" id="KW-0201">Cytochrome c-type biogenesis</keyword>
<dbReference type="Pfam" id="PF00578">
    <property type="entry name" value="AhpC-TSA"/>
    <property type="match status" value="1"/>
</dbReference>
<proteinExistence type="predicted"/>
<dbReference type="CDD" id="cd02966">
    <property type="entry name" value="TlpA_like_family"/>
    <property type="match status" value="1"/>
</dbReference>
<dbReference type="PROSITE" id="PS51352">
    <property type="entry name" value="THIOREDOXIN_2"/>
    <property type="match status" value="1"/>
</dbReference>
<dbReference type="AlphaFoldDB" id="A0A1G8B8D3"/>
<dbReference type="InterPro" id="IPR036249">
    <property type="entry name" value="Thioredoxin-like_sf"/>
</dbReference>
<protein>
    <submittedName>
        <fullName evidence="6">Peroxiredoxin</fullName>
    </submittedName>
</protein>
<dbReference type="Pfam" id="PF14289">
    <property type="entry name" value="DUF4369"/>
    <property type="match status" value="1"/>
</dbReference>
<dbReference type="Gene3D" id="3.40.30.10">
    <property type="entry name" value="Glutaredoxin"/>
    <property type="match status" value="1"/>
</dbReference>
<dbReference type="SUPFAM" id="SSF52833">
    <property type="entry name" value="Thioredoxin-like"/>
    <property type="match status" value="1"/>
</dbReference>
<evidence type="ECO:0000313" key="6">
    <source>
        <dbReference type="EMBL" id="SDH28870.1"/>
    </source>
</evidence>
<dbReference type="Proteomes" id="UP000199045">
    <property type="component" value="Unassembled WGS sequence"/>
</dbReference>
<dbReference type="InterPro" id="IPR013766">
    <property type="entry name" value="Thioredoxin_domain"/>
</dbReference>
<evidence type="ECO:0000256" key="4">
    <source>
        <dbReference type="ARBA" id="ARBA00023284"/>
    </source>
</evidence>
<dbReference type="EMBL" id="FNBN01000010">
    <property type="protein sequence ID" value="SDH28870.1"/>
    <property type="molecule type" value="Genomic_DNA"/>
</dbReference>
<dbReference type="PANTHER" id="PTHR42852">
    <property type="entry name" value="THIOL:DISULFIDE INTERCHANGE PROTEIN DSBE"/>
    <property type="match status" value="1"/>
</dbReference>
<evidence type="ECO:0000259" key="5">
    <source>
        <dbReference type="PROSITE" id="PS51352"/>
    </source>
</evidence>